<keyword evidence="22" id="KW-1185">Reference proteome</keyword>
<feature type="transmembrane region" description="Helical" evidence="20">
    <location>
        <begin position="150"/>
        <end position="170"/>
    </location>
</feature>
<evidence type="ECO:0000256" key="3">
    <source>
        <dbReference type="ARBA" id="ARBA00022516"/>
    </source>
</evidence>
<keyword evidence="6" id="KW-0152">Cholesterol biosynthesis</keyword>
<dbReference type="GO" id="GO:0006695">
    <property type="term" value="P:cholesterol biosynthetic process"/>
    <property type="evidence" value="ECO:0007669"/>
    <property type="project" value="UniProtKB-KW"/>
</dbReference>
<evidence type="ECO:0000256" key="15">
    <source>
        <dbReference type="ARBA" id="ARBA00023166"/>
    </source>
</evidence>
<feature type="transmembrane region" description="Helical" evidence="20">
    <location>
        <begin position="239"/>
        <end position="259"/>
    </location>
</feature>
<evidence type="ECO:0000256" key="13">
    <source>
        <dbReference type="ARBA" id="ARBA00023098"/>
    </source>
</evidence>
<dbReference type="STRING" id="1447875.A0A2B7WRZ8"/>
<comment type="caution">
    <text evidence="21">The sequence shown here is derived from an EMBL/GenBank/DDBJ whole genome shotgun (WGS) entry which is preliminary data.</text>
</comment>
<evidence type="ECO:0000256" key="14">
    <source>
        <dbReference type="ARBA" id="ARBA00023136"/>
    </source>
</evidence>
<dbReference type="Proteomes" id="UP000223968">
    <property type="component" value="Unassembled WGS sequence"/>
</dbReference>
<dbReference type="Pfam" id="PF01222">
    <property type="entry name" value="ERG4_ERG24"/>
    <property type="match status" value="1"/>
</dbReference>
<evidence type="ECO:0000256" key="2">
    <source>
        <dbReference type="ARBA" id="ARBA00005402"/>
    </source>
</evidence>
<protein>
    <recommendedName>
        <fullName evidence="18">7-dehydrocholesterol reductase</fullName>
        <ecNumber evidence="17">1.3.1.21</ecNumber>
    </recommendedName>
    <alternativeName>
        <fullName evidence="19">Sterol Delta(7)-reductase</fullName>
    </alternativeName>
</protein>
<keyword evidence="10 20" id="KW-1133">Transmembrane helix</keyword>
<keyword evidence="13 20" id="KW-0443">Lipid metabolism</keyword>
<keyword evidence="14 20" id="KW-0472">Membrane</keyword>
<dbReference type="GO" id="GO:0016132">
    <property type="term" value="P:brassinosteroid biosynthetic process"/>
    <property type="evidence" value="ECO:0007669"/>
    <property type="project" value="TreeGrafter"/>
</dbReference>
<dbReference type="GO" id="GO:0047598">
    <property type="term" value="F:7-dehydrocholesterol reductase activity"/>
    <property type="evidence" value="ECO:0007669"/>
    <property type="project" value="UniProtKB-EC"/>
</dbReference>
<evidence type="ECO:0000256" key="11">
    <source>
        <dbReference type="ARBA" id="ARBA00023002"/>
    </source>
</evidence>
<dbReference type="OrthoDB" id="5326588at2759"/>
<proteinExistence type="inferred from homology"/>
<dbReference type="PANTHER" id="PTHR21257">
    <property type="entry name" value="DELTA(14)-STEROL REDUCTASE"/>
    <property type="match status" value="1"/>
</dbReference>
<comment type="subcellular location">
    <subcellularLocation>
        <location evidence="1">Endoplasmic reticulum membrane</location>
        <topology evidence="1">Multi-pass membrane protein</topology>
    </subcellularLocation>
</comment>
<evidence type="ECO:0000256" key="10">
    <source>
        <dbReference type="ARBA" id="ARBA00022989"/>
    </source>
</evidence>
<feature type="transmembrane region" description="Helical" evidence="20">
    <location>
        <begin position="82"/>
        <end position="99"/>
    </location>
</feature>
<dbReference type="InterPro" id="IPR018083">
    <property type="entry name" value="Sterol_reductase_CS"/>
</dbReference>
<evidence type="ECO:0000256" key="18">
    <source>
        <dbReference type="ARBA" id="ARBA00039984"/>
    </source>
</evidence>
<organism evidence="21 22">
    <name type="scientific">Helicocarpus griseus UAMH5409</name>
    <dbReference type="NCBI Taxonomy" id="1447875"/>
    <lineage>
        <taxon>Eukaryota</taxon>
        <taxon>Fungi</taxon>
        <taxon>Dikarya</taxon>
        <taxon>Ascomycota</taxon>
        <taxon>Pezizomycotina</taxon>
        <taxon>Eurotiomycetes</taxon>
        <taxon>Eurotiomycetidae</taxon>
        <taxon>Onygenales</taxon>
        <taxon>Ajellomycetaceae</taxon>
        <taxon>Helicocarpus</taxon>
    </lineage>
</organism>
<keyword evidence="12 20" id="KW-0756">Sterol biosynthesis</keyword>
<evidence type="ECO:0000256" key="6">
    <source>
        <dbReference type="ARBA" id="ARBA00022778"/>
    </source>
</evidence>
<keyword evidence="8" id="KW-0521">NADP</keyword>
<sequence>MHTQRNEVFKTVFWGRQNNLSPILGGLSAISLMIVVLLLVMSSCIALEHFDASLLNMLAALWHQGCWNFLAEYFPRPSAGTFFAYLGWVTLQAVLYTLLPGRSYVGQPTPGGSLLMYKLNGFQALIMTITLYVLTTVGSLTKLSYVAKSWAGILLSANIYGVFITLVAYLKAHLRPSYRSDTRFSGSPIHDFYSGCELNPRLGEHWDIKLFHIGRLGMGAWIIIDISFASLQLHNFGDISNSMAIVLILQGIYVLDFFWNEHWYLRTIDIHHDHFGFYLAWGSTAGLPGVYSLQAMFLANHPVHLSIVGATIILAIGIVGYIIFRSSNNQRLRVRLANGKCIIWGTEAKVIRTSYKTFDGSVHKSLLLYSGTPVPCQPTLT</sequence>
<accession>A0A2B7WRZ8</accession>
<dbReference type="AlphaFoldDB" id="A0A2B7WRZ8"/>
<dbReference type="PROSITE" id="PS01017">
    <property type="entry name" value="STEROL_REDUCT_1"/>
    <property type="match status" value="1"/>
</dbReference>
<keyword evidence="3 20" id="KW-0444">Lipid biosynthesis</keyword>
<feature type="transmembrane region" description="Helical" evidence="20">
    <location>
        <begin position="20"/>
        <end position="40"/>
    </location>
</feature>
<evidence type="ECO:0000256" key="20">
    <source>
        <dbReference type="RuleBase" id="RU369120"/>
    </source>
</evidence>
<dbReference type="InterPro" id="IPR001171">
    <property type="entry name" value="ERG24_DHCR-like"/>
</dbReference>
<evidence type="ECO:0000313" key="21">
    <source>
        <dbReference type="EMBL" id="PGG99270.1"/>
    </source>
</evidence>
<name>A0A2B7WRZ8_9EURO</name>
<dbReference type="EMBL" id="PDNB01000208">
    <property type="protein sequence ID" value="PGG99270.1"/>
    <property type="molecule type" value="Genomic_DNA"/>
</dbReference>
<reference evidence="21 22" key="1">
    <citation type="submission" date="2017-10" db="EMBL/GenBank/DDBJ databases">
        <title>Comparative genomics in systemic dimorphic fungi from Ajellomycetaceae.</title>
        <authorList>
            <person name="Munoz J.F."/>
            <person name="Mcewen J.G."/>
            <person name="Clay O.K."/>
            <person name="Cuomo C.A."/>
        </authorList>
    </citation>
    <scope>NUCLEOTIDE SEQUENCE [LARGE SCALE GENOMIC DNA]</scope>
    <source>
        <strain evidence="21 22">UAMH5409</strain>
    </source>
</reference>
<evidence type="ECO:0000256" key="5">
    <source>
        <dbReference type="ARBA" id="ARBA00022692"/>
    </source>
</evidence>
<keyword evidence="15 20" id="KW-1207">Sterol metabolism</keyword>
<gene>
    <name evidence="21" type="ORF">AJ79_08607</name>
</gene>
<dbReference type="PANTHER" id="PTHR21257:SF38">
    <property type="entry name" value="7-DEHYDROCHOLESTEROL REDUCTASE"/>
    <property type="match status" value="1"/>
</dbReference>
<feature type="transmembrane region" description="Helical" evidence="20">
    <location>
        <begin position="303"/>
        <end position="324"/>
    </location>
</feature>
<evidence type="ECO:0000256" key="12">
    <source>
        <dbReference type="ARBA" id="ARBA00023011"/>
    </source>
</evidence>
<evidence type="ECO:0000256" key="16">
    <source>
        <dbReference type="ARBA" id="ARBA00023221"/>
    </source>
</evidence>
<dbReference type="EC" id="1.3.1.21" evidence="17"/>
<feature type="transmembrane region" description="Helical" evidence="20">
    <location>
        <begin position="275"/>
        <end position="297"/>
    </location>
</feature>
<evidence type="ECO:0000256" key="17">
    <source>
        <dbReference type="ARBA" id="ARBA00038851"/>
    </source>
</evidence>
<keyword evidence="5 20" id="KW-0812">Transmembrane</keyword>
<comment type="similarity">
    <text evidence="2 20">Belongs to the ERG4/ERG24 family.</text>
</comment>
<evidence type="ECO:0000256" key="8">
    <source>
        <dbReference type="ARBA" id="ARBA00022857"/>
    </source>
</evidence>
<keyword evidence="11 20" id="KW-0560">Oxidoreductase</keyword>
<keyword evidence="16 20" id="KW-0753">Steroid metabolism</keyword>
<keyword evidence="4" id="KW-0153">Cholesterol metabolism</keyword>
<evidence type="ECO:0000256" key="4">
    <source>
        <dbReference type="ARBA" id="ARBA00022548"/>
    </source>
</evidence>
<feature type="transmembrane region" description="Helical" evidence="20">
    <location>
        <begin position="119"/>
        <end position="138"/>
    </location>
</feature>
<evidence type="ECO:0000256" key="7">
    <source>
        <dbReference type="ARBA" id="ARBA00022824"/>
    </source>
</evidence>
<keyword evidence="7" id="KW-0256">Endoplasmic reticulum</keyword>
<feature type="transmembrane region" description="Helical" evidence="20">
    <location>
        <begin position="216"/>
        <end position="233"/>
    </location>
</feature>
<keyword evidence="9 20" id="KW-0752">Steroid biosynthesis</keyword>
<evidence type="ECO:0000256" key="9">
    <source>
        <dbReference type="ARBA" id="ARBA00022955"/>
    </source>
</evidence>
<dbReference type="GO" id="GO:0005789">
    <property type="term" value="C:endoplasmic reticulum membrane"/>
    <property type="evidence" value="ECO:0007669"/>
    <property type="project" value="UniProtKB-SubCell"/>
</dbReference>
<evidence type="ECO:0000313" key="22">
    <source>
        <dbReference type="Proteomes" id="UP000223968"/>
    </source>
</evidence>
<evidence type="ECO:0000256" key="1">
    <source>
        <dbReference type="ARBA" id="ARBA00004477"/>
    </source>
</evidence>
<evidence type="ECO:0000256" key="19">
    <source>
        <dbReference type="ARBA" id="ARBA00042688"/>
    </source>
</evidence>